<sequence>MYSVTSFLLANTTAGLLALLGLAVPVAIHLWNRRPGQTVQVGSVRWLVVGANRRLRNLQLEQLWLLLLRAAIVALLALAVAGPLWQRFQNSRAPRGIVLLAPEALRPEVLPALRPTVDSLRRQGFALRLFAPGFRVVSGRAWASPDSLAKLTAPPVPAASSSVPPPPPDNYWHRARQAADSFPDQPLRIVAGTALRHFSGPRPALPAQLKWQPVPLPDSMVWLAGAAFAGTDTLRLLLGRSREEATTFQTVLRPVPRAAGSVAVPGLPALPYQPGTTGRPATLRQPGQPAVAVLPGPLRVMLYTDALHAESGRYVRAALQAASIGLMQGLEIRTASAETTFSTSPPPDWLFWLSEKPAPASWQAQVPRGAQLWQEATGTGAAVQTELDLAGLAVAPPIAITRLDTTIQRKTRTALVWQDGTGRPVLTHHPNGAGGLYQLQTRLQPAWSGLPDSPALPELLLQLLRPVAPPTYATHDARQLDATQLTSFAQPDTSRRAAPSAASRKAGPKVQTTELRAWVVLAALVLFALERWLARRGTLTPSVSAA</sequence>
<dbReference type="Proteomes" id="UP000664144">
    <property type="component" value="Unassembled WGS sequence"/>
</dbReference>
<keyword evidence="2" id="KW-0812">Transmembrane</keyword>
<evidence type="ECO:0000313" key="4">
    <source>
        <dbReference type="EMBL" id="MBO0357659.1"/>
    </source>
</evidence>
<feature type="region of interest" description="Disordered" evidence="1">
    <location>
        <begin position="489"/>
        <end position="508"/>
    </location>
</feature>
<organism evidence="4 5">
    <name type="scientific">Hymenobacter telluris</name>
    <dbReference type="NCBI Taxonomy" id="2816474"/>
    <lineage>
        <taxon>Bacteria</taxon>
        <taxon>Pseudomonadati</taxon>
        <taxon>Bacteroidota</taxon>
        <taxon>Cytophagia</taxon>
        <taxon>Cytophagales</taxon>
        <taxon>Hymenobacteraceae</taxon>
        <taxon>Hymenobacter</taxon>
    </lineage>
</organism>
<feature type="transmembrane region" description="Helical" evidence="2">
    <location>
        <begin position="63"/>
        <end position="85"/>
    </location>
</feature>
<feature type="domain" description="Aerotolerance regulator N-terminal" evidence="3">
    <location>
        <begin position="15"/>
        <end position="83"/>
    </location>
</feature>
<proteinExistence type="predicted"/>
<dbReference type="Pfam" id="PF07584">
    <property type="entry name" value="BatA"/>
    <property type="match status" value="1"/>
</dbReference>
<dbReference type="EMBL" id="JAFLQZ010000003">
    <property type="protein sequence ID" value="MBO0357659.1"/>
    <property type="molecule type" value="Genomic_DNA"/>
</dbReference>
<protein>
    <submittedName>
        <fullName evidence="4">BatA domain-containing protein</fullName>
    </submittedName>
</protein>
<keyword evidence="5" id="KW-1185">Reference proteome</keyword>
<feature type="transmembrane region" description="Helical" evidence="2">
    <location>
        <begin position="6"/>
        <end position="28"/>
    </location>
</feature>
<comment type="caution">
    <text evidence="4">The sequence shown here is derived from an EMBL/GenBank/DDBJ whole genome shotgun (WGS) entry which is preliminary data.</text>
</comment>
<feature type="compositionally biased region" description="Low complexity" evidence="1">
    <location>
        <begin position="496"/>
        <end position="505"/>
    </location>
</feature>
<evidence type="ECO:0000256" key="1">
    <source>
        <dbReference type="SAM" id="MobiDB-lite"/>
    </source>
</evidence>
<dbReference type="InterPro" id="IPR024163">
    <property type="entry name" value="Aerotolerance_reg_N"/>
</dbReference>
<evidence type="ECO:0000259" key="3">
    <source>
        <dbReference type="Pfam" id="PF07584"/>
    </source>
</evidence>
<evidence type="ECO:0000256" key="2">
    <source>
        <dbReference type="SAM" id="Phobius"/>
    </source>
</evidence>
<accession>A0A939ETT1</accession>
<keyword evidence="2" id="KW-0472">Membrane</keyword>
<dbReference type="PANTHER" id="PTHR37464">
    <property type="entry name" value="BLL2463 PROTEIN"/>
    <property type="match status" value="1"/>
</dbReference>
<dbReference type="NCBIfam" id="TIGR02226">
    <property type="entry name" value="two_anch"/>
    <property type="match status" value="1"/>
</dbReference>
<dbReference type="InterPro" id="IPR011933">
    <property type="entry name" value="Double_TM_dom"/>
</dbReference>
<evidence type="ECO:0000313" key="5">
    <source>
        <dbReference type="Proteomes" id="UP000664144"/>
    </source>
</evidence>
<reference evidence="4" key="1">
    <citation type="submission" date="2021-03" db="EMBL/GenBank/DDBJ databases">
        <authorList>
            <person name="Kim M.K."/>
        </authorList>
    </citation>
    <scope>NUCLEOTIDE SEQUENCE</scope>
    <source>
        <strain evidence="4">BT186</strain>
    </source>
</reference>
<dbReference type="RefSeq" id="WP_206983008.1">
    <property type="nucleotide sequence ID" value="NZ_JAFLQZ010000003.1"/>
</dbReference>
<name>A0A939ETT1_9BACT</name>
<dbReference type="PANTHER" id="PTHR37464:SF1">
    <property type="entry name" value="BLL2463 PROTEIN"/>
    <property type="match status" value="1"/>
</dbReference>
<dbReference type="AlphaFoldDB" id="A0A939ETT1"/>
<gene>
    <name evidence="4" type="ORF">J0X19_06855</name>
</gene>
<keyword evidence="2" id="KW-1133">Transmembrane helix</keyword>